<dbReference type="InterPro" id="IPR000210">
    <property type="entry name" value="BTB/POZ_dom"/>
</dbReference>
<feature type="domain" description="BTB" evidence="1">
    <location>
        <begin position="246"/>
        <end position="313"/>
    </location>
</feature>
<dbReference type="Gene3D" id="1.25.40.420">
    <property type="match status" value="1"/>
</dbReference>
<dbReference type="AlphaFoldDB" id="A0A0K0F5V0"/>
<dbReference type="WBParaSite" id="SVE_0419200.1">
    <property type="protein sequence ID" value="SVE_0419200.1"/>
    <property type="gene ID" value="SVE_0419200"/>
</dbReference>
<dbReference type="PANTHER" id="PTHR24413">
    <property type="entry name" value="SPECKLE-TYPE POZ PROTEIN"/>
    <property type="match status" value="1"/>
</dbReference>
<dbReference type="STRING" id="75913.A0A0K0F5V0"/>
<dbReference type="SUPFAM" id="SSF49599">
    <property type="entry name" value="TRAF domain-like"/>
    <property type="match status" value="1"/>
</dbReference>
<reference evidence="2" key="1">
    <citation type="submission" date="2014-07" db="EMBL/GenBank/DDBJ databases">
        <authorList>
            <person name="Martin A.A"/>
            <person name="De Silva N."/>
        </authorList>
    </citation>
    <scope>NUCLEOTIDE SEQUENCE</scope>
</reference>
<evidence type="ECO:0000259" key="1">
    <source>
        <dbReference type="PROSITE" id="PS50097"/>
    </source>
</evidence>
<dbReference type="Pfam" id="PF00651">
    <property type="entry name" value="BTB"/>
    <property type="match status" value="1"/>
</dbReference>
<evidence type="ECO:0000313" key="3">
    <source>
        <dbReference type="WBParaSite" id="SVE_0419200.1"/>
    </source>
</evidence>
<accession>A0A0K0F5V0</accession>
<dbReference type="InterPro" id="IPR036047">
    <property type="entry name" value="F-box-like_dom_sf"/>
</dbReference>
<dbReference type="Proteomes" id="UP000035680">
    <property type="component" value="Unassembled WGS sequence"/>
</dbReference>
<reference evidence="3" key="2">
    <citation type="submission" date="2015-08" db="UniProtKB">
        <authorList>
            <consortium name="WormBaseParasite"/>
        </authorList>
    </citation>
    <scope>IDENTIFICATION</scope>
</reference>
<dbReference type="InterPro" id="IPR001810">
    <property type="entry name" value="F-box_dom"/>
</dbReference>
<dbReference type="SMART" id="SM00225">
    <property type="entry name" value="BTB"/>
    <property type="match status" value="1"/>
</dbReference>
<sequence length="412" mass="47621">MNAIIERECSETQDDIFVLNDDAIFLILSKLSWMDINNVKLLSRRFYGIVHKNYYRLRRREARGLSIRYDKNNENHLFHIKITLNSLEGRISCLGQFCYYKKIIKIQSGEGLSSFIKVFDTRDPRYLKIHVADGIVVFDILISGERDKIMRSSNFSATTNNTIVWRLEMYPGGEFKTSGDYLSLKDYLKSQSGTLLPNDKLTVFCEICAVYDTVDINGFSPSISVKSLPSTLVNDIASMLDTCQFYDCTIKVGENNIRAHKSIVSSCSLVFRAMFTSKLSESQTSIVEINDFRYEVVKEMINYIYKDSTSNLEEMGIEILAIADKYNLEGLKAMTEQSLCHTLNVGTIFEYFKISEVYGARRLRGYCLEFLRSNAPDILNTEYWSTFVRECPELVANLCRNLFQQYRNYNYK</sequence>
<dbReference type="PROSITE" id="PS50097">
    <property type="entry name" value="BTB"/>
    <property type="match status" value="1"/>
</dbReference>
<organism evidence="2 3">
    <name type="scientific">Strongyloides venezuelensis</name>
    <name type="common">Threadworm</name>
    <dbReference type="NCBI Taxonomy" id="75913"/>
    <lineage>
        <taxon>Eukaryota</taxon>
        <taxon>Metazoa</taxon>
        <taxon>Ecdysozoa</taxon>
        <taxon>Nematoda</taxon>
        <taxon>Chromadorea</taxon>
        <taxon>Rhabditida</taxon>
        <taxon>Tylenchina</taxon>
        <taxon>Panagrolaimomorpha</taxon>
        <taxon>Strongyloidoidea</taxon>
        <taxon>Strongyloididae</taxon>
        <taxon>Strongyloides</taxon>
    </lineage>
</organism>
<dbReference type="SUPFAM" id="SSF54695">
    <property type="entry name" value="POZ domain"/>
    <property type="match status" value="1"/>
</dbReference>
<name>A0A0K0F5V0_STRVS</name>
<evidence type="ECO:0000313" key="2">
    <source>
        <dbReference type="Proteomes" id="UP000035680"/>
    </source>
</evidence>
<protein>
    <submittedName>
        <fullName evidence="3">Speckle-type POZ protein (inferred by orthology to a human protein)</fullName>
    </submittedName>
</protein>
<dbReference type="Gene3D" id="3.30.710.10">
    <property type="entry name" value="Potassium Channel Kv1.1, Chain A"/>
    <property type="match status" value="1"/>
</dbReference>
<proteinExistence type="predicted"/>
<dbReference type="SMART" id="SM00256">
    <property type="entry name" value="FBOX"/>
    <property type="match status" value="1"/>
</dbReference>
<dbReference type="InterPro" id="IPR011333">
    <property type="entry name" value="SKP1/BTB/POZ_sf"/>
</dbReference>
<dbReference type="SUPFAM" id="SSF81383">
    <property type="entry name" value="F-box domain"/>
    <property type="match status" value="1"/>
</dbReference>
<keyword evidence="2" id="KW-1185">Reference proteome</keyword>